<dbReference type="GO" id="GO:0071949">
    <property type="term" value="F:FAD binding"/>
    <property type="evidence" value="ECO:0007669"/>
    <property type="project" value="InterPro"/>
</dbReference>
<evidence type="ECO:0000256" key="1">
    <source>
        <dbReference type="ARBA" id="ARBA00001974"/>
    </source>
</evidence>
<keyword evidence="5" id="KW-0274">FAD</keyword>
<evidence type="ECO:0000313" key="9">
    <source>
        <dbReference type="EMBL" id="EPD12934.1"/>
    </source>
</evidence>
<sequence>MTTDYDLIIIGSGMVGACLGLALSQTSRRVAIVEAKTIDEKQADSVGKRAIALSWGSRGILEQLNSWQELSDEAMPIRHIHVSDKGRFGKTRLSAQNQQVEALGYVVEARCIESVVSTRLAATTVDVLSPATLSDYTVNDNGVEVIVSVNGKEQTLSCKLLVGADGGLSKVRQLGPFELKEYPYDQQAITGLIHVESDENDVAYERFTSEGPIAMLPHFDGLYSLVWTMPSSVAEQVKNLPEGAFLQRLQSRFGQWLGELSLAGSCQMFPLSLSHVPQNISNRVVLIGNAAHQLHPVAGQGFNLGLRDAAMLAGVIISAQKDEELDDVLEVYARHRKTDQALITGFTDSVIKLFSTDNAALSVMRNSGLLMLDNIPLLKNEFARQAMGLGAPIARLKVS</sequence>
<dbReference type="GO" id="GO:0008681">
    <property type="term" value="F:2-octaprenyl-6-methoxyphenol hydroxylase activity"/>
    <property type="evidence" value="ECO:0007669"/>
    <property type="project" value="InterPro"/>
</dbReference>
<dbReference type="NCBIfam" id="TIGR01984">
    <property type="entry name" value="UbiH"/>
    <property type="match status" value="1"/>
</dbReference>
<dbReference type="InterPro" id="IPR036188">
    <property type="entry name" value="FAD/NAD-bd_sf"/>
</dbReference>
<organism evidence="9 10">
    <name type="scientific">Cycloclasticus pugetii</name>
    <dbReference type="NCBI Taxonomy" id="34068"/>
    <lineage>
        <taxon>Bacteria</taxon>
        <taxon>Pseudomonadati</taxon>
        <taxon>Pseudomonadota</taxon>
        <taxon>Gammaproteobacteria</taxon>
        <taxon>Thiotrichales</taxon>
        <taxon>Piscirickettsiaceae</taxon>
        <taxon>Cycloclasticus</taxon>
    </lineage>
</organism>
<dbReference type="AlphaFoldDB" id="A0AB33Z1B0"/>
<keyword evidence="10" id="KW-1185">Reference proteome</keyword>
<feature type="domain" description="FAD-binding" evidence="8">
    <location>
        <begin position="5"/>
        <end position="338"/>
    </location>
</feature>
<comment type="similarity">
    <text evidence="3">Belongs to the UbiH/COQ6 family.</text>
</comment>
<dbReference type="PRINTS" id="PR00420">
    <property type="entry name" value="RNGMNOXGNASE"/>
</dbReference>
<protein>
    <submittedName>
        <fullName evidence="9">2-octaprenyl-3-methyl-6-methoxy-1,4-benzoquinol hydroxylase</fullName>
    </submittedName>
</protein>
<name>A0AB33Z1B0_9GAMM</name>
<dbReference type="InterPro" id="IPR010971">
    <property type="entry name" value="UbiH/COQ6"/>
</dbReference>
<proteinExistence type="inferred from homology"/>
<dbReference type="NCBIfam" id="NF004356">
    <property type="entry name" value="PRK05732.1"/>
    <property type="match status" value="1"/>
</dbReference>
<dbReference type="GO" id="GO:0006744">
    <property type="term" value="P:ubiquinone biosynthetic process"/>
    <property type="evidence" value="ECO:0007669"/>
    <property type="project" value="InterPro"/>
</dbReference>
<comment type="cofactor">
    <cofactor evidence="1">
        <name>FAD</name>
        <dbReference type="ChEBI" id="CHEBI:57692"/>
    </cofactor>
</comment>
<accession>A0AB33Z1B0</accession>
<evidence type="ECO:0000313" key="10">
    <source>
        <dbReference type="Proteomes" id="UP000015462"/>
    </source>
</evidence>
<dbReference type="EMBL" id="ASHL01000005">
    <property type="protein sequence ID" value="EPD12934.1"/>
    <property type="molecule type" value="Genomic_DNA"/>
</dbReference>
<dbReference type="InterPro" id="IPR011295">
    <property type="entry name" value="UbiH"/>
</dbReference>
<evidence type="ECO:0000256" key="3">
    <source>
        <dbReference type="ARBA" id="ARBA00005349"/>
    </source>
</evidence>
<dbReference type="Pfam" id="PF01494">
    <property type="entry name" value="FAD_binding_3"/>
    <property type="match status" value="1"/>
</dbReference>
<dbReference type="PROSITE" id="PS01304">
    <property type="entry name" value="UBIH"/>
    <property type="match status" value="1"/>
</dbReference>
<dbReference type="Gene3D" id="3.50.50.60">
    <property type="entry name" value="FAD/NAD(P)-binding domain"/>
    <property type="match status" value="2"/>
</dbReference>
<evidence type="ECO:0000259" key="8">
    <source>
        <dbReference type="Pfam" id="PF01494"/>
    </source>
</evidence>
<dbReference type="PANTHER" id="PTHR43876">
    <property type="entry name" value="UBIQUINONE BIOSYNTHESIS MONOOXYGENASE COQ6, MITOCHONDRIAL"/>
    <property type="match status" value="1"/>
</dbReference>
<dbReference type="NCBIfam" id="TIGR01988">
    <property type="entry name" value="Ubi-OHases"/>
    <property type="match status" value="1"/>
</dbReference>
<gene>
    <name evidence="9" type="ORF">L196_07219</name>
</gene>
<dbReference type="InterPro" id="IPR018168">
    <property type="entry name" value="Ubi_Hdrlase_CS"/>
</dbReference>
<evidence type="ECO:0000256" key="5">
    <source>
        <dbReference type="ARBA" id="ARBA00022827"/>
    </source>
</evidence>
<evidence type="ECO:0000256" key="4">
    <source>
        <dbReference type="ARBA" id="ARBA00022630"/>
    </source>
</evidence>
<keyword evidence="6" id="KW-0560">Oxidoreductase</keyword>
<keyword evidence="7" id="KW-0503">Monooxygenase</keyword>
<dbReference type="InterPro" id="IPR002938">
    <property type="entry name" value="FAD-bd"/>
</dbReference>
<dbReference type="PANTHER" id="PTHR43876:SF8">
    <property type="entry name" value="2-OCTAPRENYL-6-METHOXYPHENOL HYDROXYLASE"/>
    <property type="match status" value="1"/>
</dbReference>
<dbReference type="RefSeq" id="WP_016390490.1">
    <property type="nucleotide sequence ID" value="NZ_KE646808.1"/>
</dbReference>
<comment type="caution">
    <text evidence="9">The sequence shown here is derived from an EMBL/GenBank/DDBJ whole genome shotgun (WGS) entry which is preliminary data.</text>
</comment>
<keyword evidence="4" id="KW-0285">Flavoprotein</keyword>
<dbReference type="InterPro" id="IPR051205">
    <property type="entry name" value="UbiH/COQ6_monooxygenase"/>
</dbReference>
<comment type="pathway">
    <text evidence="2">Cofactor biosynthesis; ubiquinone biosynthesis.</text>
</comment>
<evidence type="ECO:0000256" key="7">
    <source>
        <dbReference type="ARBA" id="ARBA00023033"/>
    </source>
</evidence>
<reference evidence="9 10" key="1">
    <citation type="journal article" date="2013" name="Genome Announc.">
        <title>Genome Sequence of the Pyrene- and Fluoranthene-Degrading Bacterium Cycloclasticus sp. Strain PY97M.</title>
        <authorList>
            <person name="Cui Z."/>
            <person name="Xu G."/>
            <person name="Li Q."/>
            <person name="Gao W."/>
            <person name="Zheng L."/>
        </authorList>
    </citation>
    <scope>NUCLEOTIDE SEQUENCE [LARGE SCALE GENOMIC DNA]</scope>
    <source>
        <strain evidence="9 10">PY97M</strain>
    </source>
</reference>
<dbReference type="SUPFAM" id="SSF51905">
    <property type="entry name" value="FAD/NAD(P)-binding domain"/>
    <property type="match status" value="1"/>
</dbReference>
<dbReference type="Proteomes" id="UP000015462">
    <property type="component" value="Unassembled WGS sequence"/>
</dbReference>
<evidence type="ECO:0000256" key="2">
    <source>
        <dbReference type="ARBA" id="ARBA00004749"/>
    </source>
</evidence>
<evidence type="ECO:0000256" key="6">
    <source>
        <dbReference type="ARBA" id="ARBA00023002"/>
    </source>
</evidence>